<keyword evidence="1" id="KW-1133">Transmembrane helix</keyword>
<feature type="transmembrane region" description="Helical" evidence="1">
    <location>
        <begin position="152"/>
        <end position="176"/>
    </location>
</feature>
<feature type="transmembrane region" description="Helical" evidence="1">
    <location>
        <begin position="417"/>
        <end position="441"/>
    </location>
</feature>
<feature type="transmembrane region" description="Helical" evidence="1">
    <location>
        <begin position="121"/>
        <end position="146"/>
    </location>
</feature>
<feature type="transmembrane region" description="Helical" evidence="1">
    <location>
        <begin position="453"/>
        <end position="474"/>
    </location>
</feature>
<feature type="transmembrane region" description="Helical" evidence="1">
    <location>
        <begin position="339"/>
        <end position="361"/>
    </location>
</feature>
<accession>A0ABV7Y619</accession>
<dbReference type="EMBL" id="JBHRZH010000004">
    <property type="protein sequence ID" value="MFC3760219.1"/>
    <property type="molecule type" value="Genomic_DNA"/>
</dbReference>
<dbReference type="Proteomes" id="UP001595699">
    <property type="component" value="Unassembled WGS sequence"/>
</dbReference>
<feature type="transmembrane region" description="Helical" evidence="1">
    <location>
        <begin position="382"/>
        <end position="405"/>
    </location>
</feature>
<feature type="transmembrane region" description="Helical" evidence="1">
    <location>
        <begin position="234"/>
        <end position="254"/>
    </location>
</feature>
<gene>
    <name evidence="2" type="ORF">ACFOUW_05175</name>
</gene>
<keyword evidence="3" id="KW-1185">Reference proteome</keyword>
<evidence type="ECO:0000313" key="3">
    <source>
        <dbReference type="Proteomes" id="UP001595699"/>
    </source>
</evidence>
<feature type="transmembrane region" description="Helical" evidence="1">
    <location>
        <begin position="75"/>
        <end position="100"/>
    </location>
</feature>
<reference evidence="3" key="1">
    <citation type="journal article" date="2019" name="Int. J. Syst. Evol. Microbiol.">
        <title>The Global Catalogue of Microorganisms (GCM) 10K type strain sequencing project: providing services to taxonomists for standard genome sequencing and annotation.</title>
        <authorList>
            <consortium name="The Broad Institute Genomics Platform"/>
            <consortium name="The Broad Institute Genome Sequencing Center for Infectious Disease"/>
            <person name="Wu L."/>
            <person name="Ma J."/>
        </authorList>
    </citation>
    <scope>NUCLEOTIDE SEQUENCE [LARGE SCALE GENOMIC DNA]</scope>
    <source>
        <strain evidence="3">CGMCC 4.7241</strain>
    </source>
</reference>
<proteinExistence type="predicted"/>
<keyword evidence="1" id="KW-0812">Transmembrane</keyword>
<protein>
    <submittedName>
        <fullName evidence="2">ABC transporter permease</fullName>
    </submittedName>
</protein>
<comment type="caution">
    <text evidence="2">The sequence shown here is derived from an EMBL/GenBank/DDBJ whole genome shotgun (WGS) entry which is preliminary data.</text>
</comment>
<feature type="transmembrane region" description="Helical" evidence="1">
    <location>
        <begin position="494"/>
        <end position="513"/>
    </location>
</feature>
<dbReference type="RefSeq" id="WP_205119978.1">
    <property type="nucleotide sequence ID" value="NZ_JAFBCM010000001.1"/>
</dbReference>
<feature type="transmembrane region" description="Helical" evidence="1">
    <location>
        <begin position="188"/>
        <end position="214"/>
    </location>
</feature>
<name>A0ABV7Y619_9ACTN</name>
<evidence type="ECO:0000256" key="1">
    <source>
        <dbReference type="SAM" id="Phobius"/>
    </source>
</evidence>
<feature type="transmembrane region" description="Helical" evidence="1">
    <location>
        <begin position="17"/>
        <end position="34"/>
    </location>
</feature>
<organism evidence="2 3">
    <name type="scientific">Tenggerimyces flavus</name>
    <dbReference type="NCBI Taxonomy" id="1708749"/>
    <lineage>
        <taxon>Bacteria</taxon>
        <taxon>Bacillati</taxon>
        <taxon>Actinomycetota</taxon>
        <taxon>Actinomycetes</taxon>
        <taxon>Propionibacteriales</taxon>
        <taxon>Nocardioidaceae</taxon>
        <taxon>Tenggerimyces</taxon>
    </lineage>
</organism>
<evidence type="ECO:0000313" key="2">
    <source>
        <dbReference type="EMBL" id="MFC3760219.1"/>
    </source>
</evidence>
<feature type="transmembrane region" description="Helical" evidence="1">
    <location>
        <begin position="291"/>
        <end position="309"/>
    </location>
</feature>
<keyword evidence="1" id="KW-0472">Membrane</keyword>
<sequence>MTGTGALVKLILRRDRIILPVWILLTVMLPIGVANSTSGLYPDSAAMQDFADQANGNPAQLATRGLIYAANVGGLTAWTVGASAMLIGGLISLLLVIRHTRVEEENGRRELLGSTVVGRHAPLAAALIVVFGANLVIGVLAALGLIGVGLPAAGSFVLGLSLAFGGIMFAGAAAITTQLSANAATCRVLTFAGGALFFVLRGVGEVGGPATSWLAWLSPFGWIRLTRAYAGDHWLVFGLMIALTAVLVAVGFVLESRRDVASGYFAEKLGPATGAMASPFALAWRLHRNALVGRSVGFLLLGLLLGFAAKGLDAQLDTPQFRAFAEQIGGSGVKLSEAFFAFMIYVLSQLITGVAIIAALRMRTEEVSGRADPLLTAPVSRVAWAGSHLLMAVVSPAIVLLALGIGGGLSTGDLGRVVLASVAYLPATWVLVGIAVAFFGLAPRIAVAVTWTALGLFLFVDLLAEFRVISNATFLSPYVPVPDVLVPSSDSGLGLVWLTALAVGLVAVGLVSWRRRDVG</sequence>